<sequence>MNRTASALRQALQDNMNEPEGPARNAVAERLVDEAGQAGDTALLLDTLFNVLSAYNFSSESEKMFVPFARVLRMWDERPEDFDQYAEHRLHWMFKWVASGMLDQPDIPLASVEKWHAEMEHRYRVAGHSERAVRQSEFRIARDTGDTARAERAFAAWLAADRDRMSDCHACELHTQGDWLNRRGRPEEALETWRPVLAGEHTCAHEPHVVLASSLLPLVRLGRTDEARAHHLRGYRMIRDMESMRATVGDHIEFCALTGNEARALEILAEHTGHFAPSGDPLSLLEFLAPVALLARRLTDLGLGVRRVPGPAGREWTAAELSAHARAEALELAGRFDRRNGSTVVGDRVRARMDAAPLAERLPLGVRAERLTVPRPAPAAPPAPASPDTVRELLATARRLTEDPAPGVRAAWEAFARAAHGREDGLDPLGRAELADHEAMERVAEPAKCVEGFRSAALLYEDAGHPAQAALARARAALALSFAGRAAEAVAAVEAECALLRGLHAEGRAEPRSVATALLYRCRVLRNGVDDGPEDAAGALAALEAALDEAAAFGEEHRAAGRMVSGRLADVLQLRGELALEAGDPARAAGWFGRAVELTDAADLAWYAPEARVGLARAAMACGDPETAVAAARSALEHGAESMEDAHAARVHVLLSEALTATGRHGPAVEHALEAAHWADQAGESATLGAWARLTLGGALHRLGRADEAASVLETALPDLEQGHGDGQVVQARWWLGECLAALGDHREAAGQFLRAASVAQHWEDQRDHAVLAHMAADCLGRAGRDDEAERAYERAEALWRGLERPEAYVRVLRARAWLAARREDGGPARARELMAEAERACAAALAAAGDDEARELLRGELADTHRQTGELIVRCCEDAPGDDDEEEGAAREAYEEGLAHLERAVAVFAEGGPALRDQRTGAELAAAWLEVDLGRNAAATARARAVLAEYGDAPEDVARARRAEAENVLMYATKESPSGV</sequence>
<dbReference type="eggNOG" id="COG0457">
    <property type="taxonomic scope" value="Bacteria"/>
</dbReference>
<reference evidence="1 2" key="1">
    <citation type="journal article" date="2013" name="Genome Announc.">
        <title>Whole-Genome Shotgun Assembly and Analysis of the Genome of Streptomyces mobaraensis DSM 40847, a Strain for Industrial Production of Microbial Transglutaminase.</title>
        <authorList>
            <person name="Yang H."/>
            <person name="He T."/>
            <person name="Wu W."/>
            <person name="Zhu W."/>
            <person name="Lu B."/>
            <person name="Sun W."/>
        </authorList>
    </citation>
    <scope>NUCLEOTIDE SEQUENCE [LARGE SCALE GENOMIC DNA]</scope>
    <source>
        <strain evidence="1 2">DSM 40847</strain>
    </source>
</reference>
<dbReference type="AlphaFoldDB" id="M3B5T3"/>
<evidence type="ECO:0000313" key="1">
    <source>
        <dbReference type="EMBL" id="EMF01353.1"/>
    </source>
</evidence>
<comment type="caution">
    <text evidence="1">The sequence shown here is derived from an EMBL/GenBank/DDBJ whole genome shotgun (WGS) entry which is preliminary data.</text>
</comment>
<dbReference type="SMART" id="SM00028">
    <property type="entry name" value="TPR"/>
    <property type="match status" value="4"/>
</dbReference>
<dbReference type="SUPFAM" id="SSF48452">
    <property type="entry name" value="TPR-like"/>
    <property type="match status" value="2"/>
</dbReference>
<evidence type="ECO:0008006" key="3">
    <source>
        <dbReference type="Google" id="ProtNLM"/>
    </source>
</evidence>
<organism evidence="1 2">
    <name type="scientific">Streptomyces mobaraensis (strain ATCC 29032 / DSM 40847 / JCM 4168 / NBRC 13819 / NCIMB 11159 / IPCR 16-22)</name>
    <dbReference type="NCBI Taxonomy" id="1223523"/>
    <lineage>
        <taxon>Bacteria</taxon>
        <taxon>Bacillati</taxon>
        <taxon>Actinomycetota</taxon>
        <taxon>Actinomycetes</taxon>
        <taxon>Kitasatosporales</taxon>
        <taxon>Streptomycetaceae</taxon>
        <taxon>Streptomyces</taxon>
    </lineage>
</organism>
<dbReference type="InterPro" id="IPR011990">
    <property type="entry name" value="TPR-like_helical_dom_sf"/>
</dbReference>
<dbReference type="InterPro" id="IPR019734">
    <property type="entry name" value="TPR_rpt"/>
</dbReference>
<dbReference type="Proteomes" id="UP000011740">
    <property type="component" value="Unassembled WGS sequence"/>
</dbReference>
<evidence type="ECO:0000313" key="2">
    <source>
        <dbReference type="Proteomes" id="UP000011740"/>
    </source>
</evidence>
<dbReference type="EMBL" id="AORZ01000013">
    <property type="protein sequence ID" value="EMF01353.1"/>
    <property type="molecule type" value="Genomic_DNA"/>
</dbReference>
<dbReference type="STRING" id="1223523.H340_07131"/>
<dbReference type="Gene3D" id="1.25.40.10">
    <property type="entry name" value="Tetratricopeptide repeat domain"/>
    <property type="match status" value="2"/>
</dbReference>
<proteinExistence type="predicted"/>
<protein>
    <recommendedName>
        <fullName evidence="3">Tetratricopeptide repeat protein</fullName>
    </recommendedName>
</protein>
<gene>
    <name evidence="1" type="ORF">H340_07131</name>
</gene>
<dbReference type="RefSeq" id="WP_004941207.1">
    <property type="nucleotide sequence ID" value="NZ_AORZ01000013.1"/>
</dbReference>
<dbReference type="PATRIC" id="fig|1223523.3.peg.1461"/>
<name>M3B5T3_STRM1</name>
<accession>M3B5T3</accession>